<evidence type="ECO:0000313" key="5">
    <source>
        <dbReference type="Proteomes" id="UP001474421"/>
    </source>
</evidence>
<feature type="compositionally biased region" description="Basic residues" evidence="2">
    <location>
        <begin position="188"/>
        <end position="250"/>
    </location>
</feature>
<organism evidence="4 5">
    <name type="scientific">Crotalus adamanteus</name>
    <name type="common">Eastern diamondback rattlesnake</name>
    <dbReference type="NCBI Taxonomy" id="8729"/>
    <lineage>
        <taxon>Eukaryota</taxon>
        <taxon>Metazoa</taxon>
        <taxon>Chordata</taxon>
        <taxon>Craniata</taxon>
        <taxon>Vertebrata</taxon>
        <taxon>Euteleostomi</taxon>
        <taxon>Lepidosauria</taxon>
        <taxon>Squamata</taxon>
        <taxon>Bifurcata</taxon>
        <taxon>Unidentata</taxon>
        <taxon>Episquamata</taxon>
        <taxon>Toxicofera</taxon>
        <taxon>Serpentes</taxon>
        <taxon>Colubroidea</taxon>
        <taxon>Viperidae</taxon>
        <taxon>Crotalinae</taxon>
        <taxon>Crotalus</taxon>
    </lineage>
</organism>
<dbReference type="SUPFAM" id="SSF54768">
    <property type="entry name" value="dsRNA-binding domain-like"/>
    <property type="match status" value="1"/>
</dbReference>
<gene>
    <name evidence="4" type="ORF">NXF25_010495</name>
</gene>
<evidence type="ECO:0000259" key="3">
    <source>
        <dbReference type="PROSITE" id="PS50137"/>
    </source>
</evidence>
<dbReference type="PROSITE" id="PS50137">
    <property type="entry name" value="DS_RBD"/>
    <property type="match status" value="1"/>
</dbReference>
<feature type="domain" description="DRBM" evidence="3">
    <location>
        <begin position="370"/>
        <end position="420"/>
    </location>
</feature>
<comment type="caution">
    <text evidence="4">The sequence shown here is derived from an EMBL/GenBank/DDBJ whole genome shotgun (WGS) entry which is preliminary data.</text>
</comment>
<keyword evidence="1" id="KW-0694">RNA-binding</keyword>
<dbReference type="PANTHER" id="PTHR46528">
    <property type="entry name" value="PROTEIN SON"/>
    <property type="match status" value="1"/>
</dbReference>
<dbReference type="PANTHER" id="PTHR46528:SF1">
    <property type="entry name" value="PROTEIN SON"/>
    <property type="match status" value="1"/>
</dbReference>
<evidence type="ECO:0000313" key="4">
    <source>
        <dbReference type="EMBL" id="KAK9402139.1"/>
    </source>
</evidence>
<keyword evidence="5" id="KW-1185">Reference proteome</keyword>
<feature type="region of interest" description="Disordered" evidence="2">
    <location>
        <begin position="154"/>
        <end position="254"/>
    </location>
</feature>
<dbReference type="InterPro" id="IPR032922">
    <property type="entry name" value="SON"/>
</dbReference>
<name>A0AAW1BJ88_CROAD</name>
<dbReference type="InterPro" id="IPR014720">
    <property type="entry name" value="dsRBD_dom"/>
</dbReference>
<reference evidence="4 5" key="1">
    <citation type="journal article" date="2024" name="Proc. Natl. Acad. Sci. U.S.A.">
        <title>The genetic regulatory architecture and epigenomic basis for age-related changes in rattlesnake venom.</title>
        <authorList>
            <person name="Hogan M.P."/>
            <person name="Holding M.L."/>
            <person name="Nystrom G.S."/>
            <person name="Colston T.J."/>
            <person name="Bartlett D.A."/>
            <person name="Mason A.J."/>
            <person name="Ellsworth S.A."/>
            <person name="Rautsaw R.M."/>
            <person name="Lawrence K.C."/>
            <person name="Strickland J.L."/>
            <person name="He B."/>
            <person name="Fraser P."/>
            <person name="Margres M.J."/>
            <person name="Gilbert D.M."/>
            <person name="Gibbs H.L."/>
            <person name="Parkinson C.L."/>
            <person name="Rokyta D.R."/>
        </authorList>
    </citation>
    <scope>NUCLEOTIDE SEQUENCE [LARGE SCALE GENOMIC DNA]</scope>
    <source>
        <strain evidence="4">DRR0105</strain>
    </source>
</reference>
<dbReference type="GO" id="GO:0051726">
    <property type="term" value="P:regulation of cell cycle"/>
    <property type="evidence" value="ECO:0007669"/>
    <property type="project" value="InterPro"/>
</dbReference>
<sequence>MFRRAPMCLPDHINQPFCPSQLYKLPLLRQAALSRLPATGSHLAVKRSNMAAVHSEPTSAGGSASRGEKGFVPRKAVMATNIEQIFRSFVVTKFREIQEQQFGSGKLGNQHNGEINTSGQVNSSDDTIQSIESLQNDSLVQKIEQVLSEVLGTEPRYKSGDGDDIERNNSRSIKRGLSEDVQDEIPRKKSKKDKKHKDKKKKKKRKKEKKEKKLRSRSRTPVRLRSTGRRRSASKSPDHRRSRSSSRSPKRLTDLDKAQLLEIAKANAAAMCAKAGVPLPPSLMPVITPEKKEEKVTQKSAKETILELTEPVDISSALTERTIAQKRLTENTFDLEAMCLLNRAQERIDAWAELNSIPGHFTGTTGAQVLTSEQLSNSGPQAWVKKVMVNGVEHKPSFVSPNKKHAKATAATVALQALGLVPKELLANTTNFRSASHN</sequence>
<evidence type="ECO:0000256" key="2">
    <source>
        <dbReference type="SAM" id="MobiDB-lite"/>
    </source>
</evidence>
<feature type="compositionally biased region" description="Basic and acidic residues" evidence="2">
    <location>
        <begin position="155"/>
        <end position="169"/>
    </location>
</feature>
<feature type="region of interest" description="Disordered" evidence="2">
    <location>
        <begin position="103"/>
        <end position="124"/>
    </location>
</feature>
<accession>A0AAW1BJ88</accession>
<feature type="region of interest" description="Disordered" evidence="2">
    <location>
        <begin position="49"/>
        <end position="68"/>
    </location>
</feature>
<proteinExistence type="predicted"/>
<dbReference type="Proteomes" id="UP001474421">
    <property type="component" value="Unassembled WGS sequence"/>
</dbReference>
<dbReference type="GO" id="GO:0048024">
    <property type="term" value="P:regulation of mRNA splicing, via spliceosome"/>
    <property type="evidence" value="ECO:0007669"/>
    <property type="project" value="TreeGrafter"/>
</dbReference>
<dbReference type="GO" id="GO:0003723">
    <property type="term" value="F:RNA binding"/>
    <property type="evidence" value="ECO:0007669"/>
    <property type="project" value="UniProtKB-UniRule"/>
</dbReference>
<evidence type="ECO:0000256" key="1">
    <source>
        <dbReference type="PROSITE-ProRule" id="PRU00266"/>
    </source>
</evidence>
<dbReference type="EMBL" id="JAOTOJ010000004">
    <property type="protein sequence ID" value="KAK9402139.1"/>
    <property type="molecule type" value="Genomic_DNA"/>
</dbReference>
<protein>
    <submittedName>
        <fullName evidence="4">Protein SON</fullName>
    </submittedName>
</protein>
<dbReference type="AlphaFoldDB" id="A0AAW1BJ88"/>